<name>A0A517QQ37_9PLAN</name>
<reference evidence="2 3" key="1">
    <citation type="submission" date="2019-02" db="EMBL/GenBank/DDBJ databases">
        <title>Deep-cultivation of Planctomycetes and their phenomic and genomic characterization uncovers novel biology.</title>
        <authorList>
            <person name="Wiegand S."/>
            <person name="Jogler M."/>
            <person name="Boedeker C."/>
            <person name="Pinto D."/>
            <person name="Vollmers J."/>
            <person name="Rivas-Marin E."/>
            <person name="Kohn T."/>
            <person name="Peeters S.H."/>
            <person name="Heuer A."/>
            <person name="Rast P."/>
            <person name="Oberbeckmann S."/>
            <person name="Bunk B."/>
            <person name="Jeske O."/>
            <person name="Meyerdierks A."/>
            <person name="Storesund J.E."/>
            <person name="Kallscheuer N."/>
            <person name="Luecker S."/>
            <person name="Lage O.M."/>
            <person name="Pohl T."/>
            <person name="Merkel B.J."/>
            <person name="Hornburger P."/>
            <person name="Mueller R.-W."/>
            <person name="Bruemmer F."/>
            <person name="Labrenz M."/>
            <person name="Spormann A.M."/>
            <person name="Op den Camp H."/>
            <person name="Overmann J."/>
            <person name="Amann R."/>
            <person name="Jetten M.S.M."/>
            <person name="Mascher T."/>
            <person name="Medema M.H."/>
            <person name="Devos D.P."/>
            <person name="Kaster A.-K."/>
            <person name="Ovreas L."/>
            <person name="Rohde M."/>
            <person name="Galperin M.Y."/>
            <person name="Jogler C."/>
        </authorList>
    </citation>
    <scope>NUCLEOTIDE SEQUENCE [LARGE SCALE GENOMIC DNA]</scope>
    <source>
        <strain evidence="2 3">Mal48</strain>
    </source>
</reference>
<feature type="region of interest" description="Disordered" evidence="1">
    <location>
        <begin position="18"/>
        <end position="39"/>
    </location>
</feature>
<accession>A0A517QQ37</accession>
<dbReference type="EMBL" id="CP036267">
    <property type="protein sequence ID" value="QDT33750.1"/>
    <property type="molecule type" value="Genomic_DNA"/>
</dbReference>
<protein>
    <submittedName>
        <fullName evidence="2">Uncharacterized protein</fullName>
    </submittedName>
</protein>
<dbReference type="Proteomes" id="UP000315724">
    <property type="component" value="Chromosome"/>
</dbReference>
<organism evidence="2 3">
    <name type="scientific">Thalassoglobus polymorphus</name>
    <dbReference type="NCBI Taxonomy" id="2527994"/>
    <lineage>
        <taxon>Bacteria</taxon>
        <taxon>Pseudomonadati</taxon>
        <taxon>Planctomycetota</taxon>
        <taxon>Planctomycetia</taxon>
        <taxon>Planctomycetales</taxon>
        <taxon>Planctomycetaceae</taxon>
        <taxon>Thalassoglobus</taxon>
    </lineage>
</organism>
<evidence type="ECO:0000313" key="2">
    <source>
        <dbReference type="EMBL" id="QDT33750.1"/>
    </source>
</evidence>
<sequence length="72" mass="8262">MPELILRRIERAVTQEIADKLGDQRNSEKNSGPESQPVCEMNLLGNQFSEDRSLTSFHKRSYTGALRQIRQS</sequence>
<evidence type="ECO:0000313" key="3">
    <source>
        <dbReference type="Proteomes" id="UP000315724"/>
    </source>
</evidence>
<keyword evidence="3" id="KW-1185">Reference proteome</keyword>
<evidence type="ECO:0000256" key="1">
    <source>
        <dbReference type="SAM" id="MobiDB-lite"/>
    </source>
</evidence>
<feature type="compositionally biased region" description="Basic and acidic residues" evidence="1">
    <location>
        <begin position="18"/>
        <end position="28"/>
    </location>
</feature>
<dbReference type="KEGG" id="tpol:Mal48_30050"/>
<proteinExistence type="predicted"/>
<gene>
    <name evidence="2" type="ORF">Mal48_30050</name>
</gene>
<dbReference type="AlphaFoldDB" id="A0A517QQ37"/>